<dbReference type="EMBL" id="ML179122">
    <property type="protein sequence ID" value="THU99246.1"/>
    <property type="molecule type" value="Genomic_DNA"/>
</dbReference>
<accession>A0A4S8M9Z9</accession>
<name>A0A4S8M9Z9_DENBC</name>
<proteinExistence type="predicted"/>
<protein>
    <submittedName>
        <fullName evidence="1">Uncharacterized protein</fullName>
    </submittedName>
</protein>
<evidence type="ECO:0000313" key="1">
    <source>
        <dbReference type="EMBL" id="THU99246.1"/>
    </source>
</evidence>
<reference evidence="1 2" key="1">
    <citation type="journal article" date="2019" name="Nat. Ecol. Evol.">
        <title>Megaphylogeny resolves global patterns of mushroom evolution.</title>
        <authorList>
            <person name="Varga T."/>
            <person name="Krizsan K."/>
            <person name="Foldi C."/>
            <person name="Dima B."/>
            <person name="Sanchez-Garcia M."/>
            <person name="Sanchez-Ramirez S."/>
            <person name="Szollosi G.J."/>
            <person name="Szarkandi J.G."/>
            <person name="Papp V."/>
            <person name="Albert L."/>
            <person name="Andreopoulos W."/>
            <person name="Angelini C."/>
            <person name="Antonin V."/>
            <person name="Barry K.W."/>
            <person name="Bougher N.L."/>
            <person name="Buchanan P."/>
            <person name="Buyck B."/>
            <person name="Bense V."/>
            <person name="Catcheside P."/>
            <person name="Chovatia M."/>
            <person name="Cooper J."/>
            <person name="Damon W."/>
            <person name="Desjardin D."/>
            <person name="Finy P."/>
            <person name="Geml J."/>
            <person name="Haridas S."/>
            <person name="Hughes K."/>
            <person name="Justo A."/>
            <person name="Karasinski D."/>
            <person name="Kautmanova I."/>
            <person name="Kiss B."/>
            <person name="Kocsube S."/>
            <person name="Kotiranta H."/>
            <person name="LaButti K.M."/>
            <person name="Lechner B.E."/>
            <person name="Liimatainen K."/>
            <person name="Lipzen A."/>
            <person name="Lukacs Z."/>
            <person name="Mihaltcheva S."/>
            <person name="Morgado L.N."/>
            <person name="Niskanen T."/>
            <person name="Noordeloos M.E."/>
            <person name="Ohm R.A."/>
            <person name="Ortiz-Santana B."/>
            <person name="Ovrebo C."/>
            <person name="Racz N."/>
            <person name="Riley R."/>
            <person name="Savchenko A."/>
            <person name="Shiryaev A."/>
            <person name="Soop K."/>
            <person name="Spirin V."/>
            <person name="Szebenyi C."/>
            <person name="Tomsovsky M."/>
            <person name="Tulloss R.E."/>
            <person name="Uehling J."/>
            <person name="Grigoriev I.V."/>
            <person name="Vagvolgyi C."/>
            <person name="Papp T."/>
            <person name="Martin F.M."/>
            <person name="Miettinen O."/>
            <person name="Hibbett D.S."/>
            <person name="Nagy L.G."/>
        </authorList>
    </citation>
    <scope>NUCLEOTIDE SEQUENCE [LARGE SCALE GENOMIC DNA]</scope>
    <source>
        <strain evidence="1 2">CBS 962.96</strain>
    </source>
</reference>
<sequence length="378" mass="41249">MRVLDYMNPFTPFLPRLLTMSPHDSPAITFDFDHHKLGDSEEIERFGHGRGTRRRQITTETCTKGETGSLKRTAGADTVETTDVIEEDTVTTSAAMSVPISIVVPASTVPTSCAISNRSLSFGEGLQEEDKVGGEEGKVEGAGMPLLLPGAPSPPKSTNLSTERTQALSSHSVVVELPSLLPKPELLSIIPQQTLLQIHFDKETKMISRPNLLTPPMLLPGTMDGDGLRWPDSSTLDTSVSRSCLVDVPLSPFDLAPHAQILQRISSCKQAQVDQTNLRTGGIPGPATTAKDPIATSMTRSEILVDSRGGVVIPVSMTVPSDTTELPIQAQMEDPSSTTRDMTRSSTEDWLELVRKRVQAWSEERVGRPPPLRFERWY</sequence>
<organism evidence="1 2">
    <name type="scientific">Dendrothele bispora (strain CBS 962.96)</name>
    <dbReference type="NCBI Taxonomy" id="1314807"/>
    <lineage>
        <taxon>Eukaryota</taxon>
        <taxon>Fungi</taxon>
        <taxon>Dikarya</taxon>
        <taxon>Basidiomycota</taxon>
        <taxon>Agaricomycotina</taxon>
        <taxon>Agaricomycetes</taxon>
        <taxon>Agaricomycetidae</taxon>
        <taxon>Agaricales</taxon>
        <taxon>Agaricales incertae sedis</taxon>
        <taxon>Dendrothele</taxon>
    </lineage>
</organism>
<dbReference type="Proteomes" id="UP000297245">
    <property type="component" value="Unassembled WGS sequence"/>
</dbReference>
<gene>
    <name evidence="1" type="ORF">K435DRAFT_855812</name>
</gene>
<evidence type="ECO:0000313" key="2">
    <source>
        <dbReference type="Proteomes" id="UP000297245"/>
    </source>
</evidence>
<dbReference type="AlphaFoldDB" id="A0A4S8M9Z9"/>
<keyword evidence="2" id="KW-1185">Reference proteome</keyword>